<dbReference type="InterPro" id="IPR023267">
    <property type="entry name" value="RCMT"/>
</dbReference>
<dbReference type="Pfam" id="PF01189">
    <property type="entry name" value="Methyltr_RsmB-F"/>
    <property type="match status" value="1"/>
</dbReference>
<dbReference type="SUPFAM" id="SSF53335">
    <property type="entry name" value="S-adenosyl-L-methionine-dependent methyltransferases"/>
    <property type="match status" value="1"/>
</dbReference>
<dbReference type="PROSITE" id="PS51686">
    <property type="entry name" value="SAM_MT_RSMB_NOP"/>
    <property type="match status" value="1"/>
</dbReference>
<dbReference type="Proteomes" id="UP000295515">
    <property type="component" value="Unassembled WGS sequence"/>
</dbReference>
<feature type="binding site" evidence="6">
    <location>
        <begin position="107"/>
        <end position="113"/>
    </location>
    <ligand>
        <name>S-adenosyl-L-methionine</name>
        <dbReference type="ChEBI" id="CHEBI:59789"/>
    </ligand>
</feature>
<dbReference type="PANTHER" id="PTHR22807">
    <property type="entry name" value="NOP2 YEAST -RELATED NOL1/NOP2/FMU SUN DOMAIN-CONTAINING"/>
    <property type="match status" value="1"/>
</dbReference>
<dbReference type="InterPro" id="IPR029063">
    <property type="entry name" value="SAM-dependent_MTases_sf"/>
</dbReference>
<dbReference type="GO" id="GO:0003723">
    <property type="term" value="F:RNA binding"/>
    <property type="evidence" value="ECO:0007669"/>
    <property type="project" value="UniProtKB-UniRule"/>
</dbReference>
<dbReference type="GO" id="GO:0006396">
    <property type="term" value="P:RNA processing"/>
    <property type="evidence" value="ECO:0007669"/>
    <property type="project" value="InterPro"/>
</dbReference>
<sequence length="441" mass="50763">MMNELFEKQMKDILKDEYDDFMVSLTQPNIKAFYLNPQKKNVLDYLNQEYIKPHVVVKDGYYFDYEHYPLGKSPFFACGAYYIQEPSAMLVSHFLDVKEDDYILDMCAAPGGKTCAVASRLSQQGLMIANDIVSLRAKILSENVERFALQNTIVTNCDPLQLTKTLPGFFDKIILDAPCSGEGMFRKNDQAIETWSIEKVNECAYIQIQLLDAAMLLLKPGGQLIYSTCTYNTIENEQQIQYLLDQYDCSLIPLKKSHGMMPGIDMEEAIRLYPHHYQGEGHFIALIQKHGEAATTKVKALKPTISKQNQKLVQDFYSQYLNLKAPQYLYDNNNHIYALLPQFPELKGIRVLRNGLYLGECKKNRFEPSLALALTLHHEDVKQSYTFHENDLKVRQYMHGEAIEGSNQKGYGVIFVEDYPLSFYKESQHQAKNLYPKGLRR</sequence>
<dbReference type="InterPro" id="IPR001678">
    <property type="entry name" value="MeTrfase_RsmB-F_NOP2_dom"/>
</dbReference>
<organism evidence="8 9">
    <name type="scientific">Longibaculum muris</name>
    <dbReference type="NCBI Taxonomy" id="1796628"/>
    <lineage>
        <taxon>Bacteria</taxon>
        <taxon>Bacillati</taxon>
        <taxon>Bacillota</taxon>
        <taxon>Erysipelotrichia</taxon>
        <taxon>Erysipelotrichales</taxon>
        <taxon>Coprobacillaceae</taxon>
        <taxon>Longibaculum</taxon>
    </lineage>
</organism>
<dbReference type="AlphaFoldDB" id="A0A4R3Z5N6"/>
<dbReference type="CDD" id="cd02440">
    <property type="entry name" value="AdoMet_MTases"/>
    <property type="match status" value="1"/>
</dbReference>
<dbReference type="GO" id="GO:0008757">
    <property type="term" value="F:S-adenosylmethionine-dependent methyltransferase activity"/>
    <property type="evidence" value="ECO:0007669"/>
    <property type="project" value="InterPro"/>
</dbReference>
<dbReference type="PRINTS" id="PR02008">
    <property type="entry name" value="RCMTFAMILY"/>
</dbReference>
<dbReference type="Pfam" id="PF17126">
    <property type="entry name" value="RsmF_methylt_CI"/>
    <property type="match status" value="1"/>
</dbReference>
<evidence type="ECO:0000256" key="5">
    <source>
        <dbReference type="ARBA" id="ARBA00022884"/>
    </source>
</evidence>
<dbReference type="CDD" id="cd21147">
    <property type="entry name" value="RsmF_methylt_CTD1"/>
    <property type="match status" value="1"/>
</dbReference>
<evidence type="ECO:0000259" key="7">
    <source>
        <dbReference type="PROSITE" id="PS51686"/>
    </source>
</evidence>
<comment type="caution">
    <text evidence="8">The sequence shown here is derived from an EMBL/GenBank/DDBJ whole genome shotgun (WGS) entry which is preliminary data.</text>
</comment>
<dbReference type="GO" id="GO:0001510">
    <property type="term" value="P:RNA methylation"/>
    <property type="evidence" value="ECO:0007669"/>
    <property type="project" value="InterPro"/>
</dbReference>
<feature type="binding site" evidence="6">
    <location>
        <position position="131"/>
    </location>
    <ligand>
        <name>S-adenosyl-L-methionine</name>
        <dbReference type="ChEBI" id="CHEBI:59789"/>
    </ligand>
</feature>
<evidence type="ECO:0000256" key="4">
    <source>
        <dbReference type="ARBA" id="ARBA00022691"/>
    </source>
</evidence>
<evidence type="ECO:0000256" key="2">
    <source>
        <dbReference type="ARBA" id="ARBA00022603"/>
    </source>
</evidence>
<keyword evidence="3 6" id="KW-0808">Transferase</keyword>
<dbReference type="InterPro" id="IPR049560">
    <property type="entry name" value="MeTrfase_RsmB-F_NOP2_cat"/>
</dbReference>
<dbReference type="InterPro" id="IPR027391">
    <property type="entry name" value="Nol1_Nop2_Fmu_2"/>
</dbReference>
<dbReference type="InterPro" id="IPR031341">
    <property type="entry name" value="Methyltr_RsmF_N"/>
</dbReference>
<dbReference type="Gene3D" id="3.40.50.150">
    <property type="entry name" value="Vaccinia Virus protein VP39"/>
    <property type="match status" value="1"/>
</dbReference>
<gene>
    <name evidence="8" type="ORF">EDD60_10222</name>
</gene>
<evidence type="ECO:0000256" key="1">
    <source>
        <dbReference type="ARBA" id="ARBA00022490"/>
    </source>
</evidence>
<keyword evidence="2 6" id="KW-0489">Methyltransferase</keyword>
<dbReference type="Pfam" id="PF17125">
    <property type="entry name" value="Methyltr_RsmF_N"/>
    <property type="match status" value="1"/>
</dbReference>
<evidence type="ECO:0000313" key="8">
    <source>
        <dbReference type="EMBL" id="TCW02059.1"/>
    </source>
</evidence>
<dbReference type="NCBIfam" id="TIGR00446">
    <property type="entry name" value="nop2p"/>
    <property type="match status" value="1"/>
</dbReference>
<feature type="binding site" evidence="6">
    <location>
        <position position="158"/>
    </location>
    <ligand>
        <name>S-adenosyl-L-methionine</name>
        <dbReference type="ChEBI" id="CHEBI:59789"/>
    </ligand>
</feature>
<protein>
    <submittedName>
        <fullName evidence="8">NOL1/NOP2/sun family putative RNA methylase</fullName>
    </submittedName>
</protein>
<dbReference type="EMBL" id="SMCQ01000002">
    <property type="protein sequence ID" value="TCW02059.1"/>
    <property type="molecule type" value="Genomic_DNA"/>
</dbReference>
<feature type="binding site" evidence="6">
    <location>
        <position position="176"/>
    </location>
    <ligand>
        <name>S-adenosyl-L-methionine</name>
        <dbReference type="ChEBI" id="CHEBI:59789"/>
    </ligand>
</feature>
<dbReference type="InterPro" id="IPR011023">
    <property type="entry name" value="Nop2p"/>
</dbReference>
<dbReference type="InterPro" id="IPR031340">
    <property type="entry name" value="RsmF_methylt_CI"/>
</dbReference>
<evidence type="ECO:0000256" key="6">
    <source>
        <dbReference type="PROSITE-ProRule" id="PRU01023"/>
    </source>
</evidence>
<keyword evidence="4 6" id="KW-0949">S-adenosyl-L-methionine</keyword>
<dbReference type="PANTHER" id="PTHR22807:SF30">
    <property type="entry name" value="28S RRNA (CYTOSINE(4447)-C(5))-METHYLTRANSFERASE-RELATED"/>
    <property type="match status" value="1"/>
</dbReference>
<accession>A0A4R3Z5N6</accession>
<evidence type="ECO:0000256" key="3">
    <source>
        <dbReference type="ARBA" id="ARBA00022679"/>
    </source>
</evidence>
<dbReference type="Gene3D" id="3.30.70.1170">
    <property type="entry name" value="Sun protein, domain 3"/>
    <property type="match status" value="1"/>
</dbReference>
<keyword evidence="1" id="KW-0963">Cytoplasm</keyword>
<reference evidence="8 9" key="1">
    <citation type="submission" date="2019-03" db="EMBL/GenBank/DDBJ databases">
        <title>Genomic Encyclopedia of Type Strains, Phase IV (KMG-IV): sequencing the most valuable type-strain genomes for metagenomic binning, comparative biology and taxonomic classification.</title>
        <authorList>
            <person name="Goeker M."/>
        </authorList>
    </citation>
    <scope>NUCLEOTIDE SEQUENCE [LARGE SCALE GENOMIC DNA]</scope>
    <source>
        <strain evidence="8 9">DSM 29487</strain>
    </source>
</reference>
<dbReference type="Gene3D" id="2.30.130.60">
    <property type="match status" value="1"/>
</dbReference>
<name>A0A4R3Z5N6_9FIRM</name>
<comment type="similarity">
    <text evidence="6">Belongs to the class I-like SAM-binding methyltransferase superfamily. RsmB/NOP family.</text>
</comment>
<proteinExistence type="inferred from homology"/>
<keyword evidence="5 6" id="KW-0694">RNA-binding</keyword>
<evidence type="ECO:0000313" key="9">
    <source>
        <dbReference type="Proteomes" id="UP000295515"/>
    </source>
</evidence>
<keyword evidence="9" id="KW-1185">Reference proteome</keyword>
<feature type="domain" description="SAM-dependent MTase RsmB/NOP-type" evidence="7">
    <location>
        <begin position="18"/>
        <end position="290"/>
    </location>
</feature>
<dbReference type="GO" id="GO:0008173">
    <property type="term" value="F:RNA methyltransferase activity"/>
    <property type="evidence" value="ECO:0007669"/>
    <property type="project" value="InterPro"/>
</dbReference>
<dbReference type="Pfam" id="PF13636">
    <property type="entry name" value="Methyltranf_PUA"/>
    <property type="match status" value="1"/>
</dbReference>
<feature type="active site" description="Nucleophile" evidence="6">
    <location>
        <position position="229"/>
    </location>
</feature>